<sequence length="384" mass="44030">MRRRKAAPRGVKLRLIRRPQRTASAGSRLGEKRGRRNGYAQGYHFGRCQSIRANVIPAVPAVRGLKVLYIPQGFPAIDQGVSSALQQSVRELVVGTPQTMHELAEQHRPDLVLVLNGLHVFPPDHLEQVERIRQLGIHTAVWFADDPYFTDFTAAIGPKYDTVLTHEQSCIPFYKSLGCPKVIYLPLAADTQTFQPQPSGPAYQSDICFIGNAFWNRAAFFDRIARYLAHKRVVIAGGFWERMSKFKLLKPQIRSGWMPVEESVKYYSGAKIVINLHRSHDHPDDNKNRQRIPAQSVNPRTYEISACGTLQLTDLRDDLTRYYTPGVELDVYRTPEELLYKIDYYLHHEEQRRTIAYNGLRRTLLEHSYLSRIGQMLNLLGYTN</sequence>
<evidence type="ECO:0000259" key="1">
    <source>
        <dbReference type="Pfam" id="PF13524"/>
    </source>
</evidence>
<keyword evidence="2" id="KW-0808">Transferase</keyword>
<organism evidence="2 3">
    <name type="scientific">Paenibacillus gyeongsangnamensis</name>
    <dbReference type="NCBI Taxonomy" id="3388067"/>
    <lineage>
        <taxon>Bacteria</taxon>
        <taxon>Bacillati</taxon>
        <taxon>Bacillota</taxon>
        <taxon>Bacilli</taxon>
        <taxon>Bacillales</taxon>
        <taxon>Paenibacillaceae</taxon>
        <taxon>Paenibacillus</taxon>
    </lineage>
</organism>
<dbReference type="Pfam" id="PF13524">
    <property type="entry name" value="Glyco_trans_1_2"/>
    <property type="match status" value="1"/>
</dbReference>
<dbReference type="EC" id="2.4.-.-" evidence="2"/>
<proteinExistence type="predicted"/>
<reference evidence="2 3" key="1">
    <citation type="submission" date="2022-12" db="EMBL/GenBank/DDBJ databases">
        <title>Draft genome sequence of Paenibacillus sp. dW9.</title>
        <authorList>
            <person name="Choi E.-W."/>
            <person name="Kim D.-U."/>
        </authorList>
    </citation>
    <scope>NUCLEOTIDE SEQUENCE [LARGE SCALE GENOMIC DNA]</scope>
    <source>
        <strain evidence="3">dW9</strain>
    </source>
</reference>
<dbReference type="InterPro" id="IPR055259">
    <property type="entry name" value="YkvP/CgeB_Glyco_trans-like"/>
</dbReference>
<dbReference type="Proteomes" id="UP001527882">
    <property type="component" value="Unassembled WGS sequence"/>
</dbReference>
<keyword evidence="2" id="KW-0328">Glycosyltransferase</keyword>
<dbReference type="SUPFAM" id="SSF53756">
    <property type="entry name" value="UDP-Glycosyltransferase/glycogen phosphorylase"/>
    <property type="match status" value="1"/>
</dbReference>
<evidence type="ECO:0000313" key="3">
    <source>
        <dbReference type="Proteomes" id="UP001527882"/>
    </source>
</evidence>
<comment type="caution">
    <text evidence="2">The sequence shown here is derived from an EMBL/GenBank/DDBJ whole genome shotgun (WGS) entry which is preliminary data.</text>
</comment>
<keyword evidence="3" id="KW-1185">Reference proteome</keyword>
<protein>
    <submittedName>
        <fullName evidence="2">Glycosyltransferase</fullName>
        <ecNumber evidence="2">2.4.-.-</ecNumber>
    </submittedName>
</protein>
<dbReference type="EMBL" id="JAQAGZ010000008">
    <property type="protein sequence ID" value="MCZ8513606.1"/>
    <property type="molecule type" value="Genomic_DNA"/>
</dbReference>
<evidence type="ECO:0000313" key="2">
    <source>
        <dbReference type="EMBL" id="MCZ8513606.1"/>
    </source>
</evidence>
<dbReference type="GO" id="GO:0016757">
    <property type="term" value="F:glycosyltransferase activity"/>
    <property type="evidence" value="ECO:0007669"/>
    <property type="project" value="UniProtKB-KW"/>
</dbReference>
<feature type="domain" description="Spore protein YkvP/CgeB glycosyl transferase-like" evidence="1">
    <location>
        <begin position="218"/>
        <end position="377"/>
    </location>
</feature>
<accession>A0ABT4Q9Z2</accession>
<gene>
    <name evidence="2" type="ORF">O9H85_14410</name>
</gene>
<name>A0ABT4Q9Z2_9BACL</name>